<evidence type="ECO:0000313" key="2">
    <source>
        <dbReference type="Proteomes" id="UP000183832"/>
    </source>
</evidence>
<keyword evidence="2" id="KW-1185">Reference proteome</keyword>
<accession>A0A1J1HWZ9</accession>
<protein>
    <submittedName>
        <fullName evidence="1">CLUMA_CG005630, isoform A</fullName>
    </submittedName>
</protein>
<sequence length="158" mass="18908">MRLSMGERRKKEIFNYVIKIYTYIQWIINNLAVEVTRQLILLRNSFQVKRKSKSITEVSNHFTQHTKTNHTMKKRIVGKICRQRHKKKSRRDFQFPSISRIRCSVRTIILVFYFFYRCVVTNDFYGSRTNVGTSLGITSLEAEMRDRLTKERSLTMSD</sequence>
<organism evidence="1 2">
    <name type="scientific">Clunio marinus</name>
    <dbReference type="NCBI Taxonomy" id="568069"/>
    <lineage>
        <taxon>Eukaryota</taxon>
        <taxon>Metazoa</taxon>
        <taxon>Ecdysozoa</taxon>
        <taxon>Arthropoda</taxon>
        <taxon>Hexapoda</taxon>
        <taxon>Insecta</taxon>
        <taxon>Pterygota</taxon>
        <taxon>Neoptera</taxon>
        <taxon>Endopterygota</taxon>
        <taxon>Diptera</taxon>
        <taxon>Nematocera</taxon>
        <taxon>Chironomoidea</taxon>
        <taxon>Chironomidae</taxon>
        <taxon>Clunio</taxon>
    </lineage>
</organism>
<dbReference type="Proteomes" id="UP000183832">
    <property type="component" value="Unassembled WGS sequence"/>
</dbReference>
<proteinExistence type="predicted"/>
<dbReference type="AlphaFoldDB" id="A0A1J1HWZ9"/>
<evidence type="ECO:0000313" key="1">
    <source>
        <dbReference type="EMBL" id="CRK92050.1"/>
    </source>
</evidence>
<dbReference type="EMBL" id="CVRI01000022">
    <property type="protein sequence ID" value="CRK92050.1"/>
    <property type="molecule type" value="Genomic_DNA"/>
</dbReference>
<reference evidence="1 2" key="1">
    <citation type="submission" date="2015-04" db="EMBL/GenBank/DDBJ databases">
        <authorList>
            <person name="Syromyatnikov M.Y."/>
            <person name="Popov V.N."/>
        </authorList>
    </citation>
    <scope>NUCLEOTIDE SEQUENCE [LARGE SCALE GENOMIC DNA]</scope>
</reference>
<name>A0A1J1HWZ9_9DIPT</name>
<gene>
    <name evidence="1" type="ORF">CLUMA_CG005630</name>
</gene>